<comment type="caution">
    <text evidence="3">The sequence shown here is derived from an EMBL/GenBank/DDBJ whole genome shotgun (WGS) entry which is preliminary data.</text>
</comment>
<keyword evidence="1" id="KW-0560">Oxidoreductase</keyword>
<sequence>MNEPTTALDPRFSEPDAVPSTWQQTVEALESAEMFWISTVGSDGRPHVTPLVAVWLDGALHFCTGAAQQKALNIRENPHVALTTGCDEWDEGLDVVVEGEARRVTDDAVLARLAEAWARKWDGRWRFRVRDGAFHAEGADGIALVFAVKPAKVLAFGKGGFSHTRHRF</sequence>
<dbReference type="RefSeq" id="WP_281901328.1">
    <property type="nucleotide sequence ID" value="NZ_BSDI01000036.1"/>
</dbReference>
<evidence type="ECO:0000313" key="4">
    <source>
        <dbReference type="Proteomes" id="UP001144280"/>
    </source>
</evidence>
<name>A0ABQ5R1V7_9ACTN</name>
<dbReference type="EMBL" id="BSDI01000036">
    <property type="protein sequence ID" value="GLI00782.1"/>
    <property type="molecule type" value="Genomic_DNA"/>
</dbReference>
<evidence type="ECO:0000259" key="2">
    <source>
        <dbReference type="Pfam" id="PF01243"/>
    </source>
</evidence>
<dbReference type="PANTHER" id="PTHR35176:SF4">
    <property type="entry name" value="PYRIDOXAMINE 5'-PHOSPHATE OXIDASE-RELATED FMN-BINDING"/>
    <property type="match status" value="1"/>
</dbReference>
<evidence type="ECO:0000313" key="3">
    <source>
        <dbReference type="EMBL" id="GLI00782.1"/>
    </source>
</evidence>
<protein>
    <recommendedName>
        <fullName evidence="2">Pyridoxamine 5'-phosphate oxidase N-terminal domain-containing protein</fullName>
    </recommendedName>
</protein>
<dbReference type="Gene3D" id="2.30.110.10">
    <property type="entry name" value="Electron Transport, Fmn-binding Protein, Chain A"/>
    <property type="match status" value="1"/>
</dbReference>
<keyword evidence="4" id="KW-1185">Reference proteome</keyword>
<dbReference type="SUPFAM" id="SSF50475">
    <property type="entry name" value="FMN-binding split barrel"/>
    <property type="match status" value="1"/>
</dbReference>
<dbReference type="InterPro" id="IPR011576">
    <property type="entry name" value="Pyridox_Oxase_N"/>
</dbReference>
<feature type="domain" description="Pyridoxamine 5'-phosphate oxidase N-terminal" evidence="2">
    <location>
        <begin position="23"/>
        <end position="120"/>
    </location>
</feature>
<dbReference type="InterPro" id="IPR052019">
    <property type="entry name" value="F420H2_bilvrd_red/Heme_oxyg"/>
</dbReference>
<dbReference type="PANTHER" id="PTHR35176">
    <property type="entry name" value="HEME OXYGENASE HI_0854-RELATED"/>
    <property type="match status" value="1"/>
</dbReference>
<accession>A0ABQ5R1V7</accession>
<dbReference type="InterPro" id="IPR012349">
    <property type="entry name" value="Split_barrel_FMN-bd"/>
</dbReference>
<dbReference type="Proteomes" id="UP001144280">
    <property type="component" value="Unassembled WGS sequence"/>
</dbReference>
<evidence type="ECO:0000256" key="1">
    <source>
        <dbReference type="ARBA" id="ARBA00023002"/>
    </source>
</evidence>
<proteinExistence type="predicted"/>
<gene>
    <name evidence="3" type="ORF">Pa4123_60580</name>
</gene>
<organism evidence="3 4">
    <name type="scientific">Phytohabitans aurantiacus</name>
    <dbReference type="NCBI Taxonomy" id="3016789"/>
    <lineage>
        <taxon>Bacteria</taxon>
        <taxon>Bacillati</taxon>
        <taxon>Actinomycetota</taxon>
        <taxon>Actinomycetes</taxon>
        <taxon>Micromonosporales</taxon>
        <taxon>Micromonosporaceae</taxon>
    </lineage>
</organism>
<dbReference type="Pfam" id="PF01243">
    <property type="entry name" value="PNPOx_N"/>
    <property type="match status" value="1"/>
</dbReference>
<reference evidence="3" key="1">
    <citation type="submission" date="2022-12" db="EMBL/GenBank/DDBJ databases">
        <title>New Phytohabitans aurantiacus sp. RD004123 nov., an actinomycete isolated from soil.</title>
        <authorList>
            <person name="Triningsih D.W."/>
            <person name="Harunari E."/>
            <person name="Igarashi Y."/>
        </authorList>
    </citation>
    <scope>NUCLEOTIDE SEQUENCE</scope>
    <source>
        <strain evidence="3">RD004123</strain>
    </source>
</reference>